<dbReference type="InterPro" id="IPR020936">
    <property type="entry name" value="TrhO"/>
</dbReference>
<dbReference type="RefSeq" id="WP_160952247.1">
    <property type="nucleotide sequence ID" value="NZ_WWEQ01000005.1"/>
</dbReference>
<dbReference type="InterPro" id="IPR022111">
    <property type="entry name" value="Rhodanese_C"/>
</dbReference>
<comment type="caution">
    <text evidence="4">The sequence shown here is derived from an EMBL/GenBank/DDBJ whole genome shotgun (WGS) entry which is preliminary data.</text>
</comment>
<dbReference type="NCBIfam" id="NF001134">
    <property type="entry name" value="PRK00142.1-2"/>
    <property type="match status" value="1"/>
</dbReference>
<dbReference type="GO" id="GO:0016705">
    <property type="term" value="F:oxidoreductase activity, acting on paired donors, with incorporation or reduction of molecular oxygen"/>
    <property type="evidence" value="ECO:0007669"/>
    <property type="project" value="UniProtKB-UniRule"/>
</dbReference>
<dbReference type="EC" id="1.14.-.-" evidence="1"/>
<dbReference type="PROSITE" id="PS50206">
    <property type="entry name" value="RHODANESE_3"/>
    <property type="match status" value="1"/>
</dbReference>
<comment type="catalytic activity">
    <reaction evidence="1">
        <text>uridine(34) in tRNA + AH2 + O2 = 5-hydroxyuridine(34) in tRNA + A + H2O</text>
        <dbReference type="Rhea" id="RHEA:64224"/>
        <dbReference type="Rhea" id="RHEA-COMP:11727"/>
        <dbReference type="Rhea" id="RHEA-COMP:13381"/>
        <dbReference type="ChEBI" id="CHEBI:13193"/>
        <dbReference type="ChEBI" id="CHEBI:15377"/>
        <dbReference type="ChEBI" id="CHEBI:15379"/>
        <dbReference type="ChEBI" id="CHEBI:17499"/>
        <dbReference type="ChEBI" id="CHEBI:65315"/>
        <dbReference type="ChEBI" id="CHEBI:136877"/>
    </reaction>
</comment>
<dbReference type="Pfam" id="PF12368">
    <property type="entry name" value="Rhodanese_C"/>
    <property type="match status" value="1"/>
</dbReference>
<dbReference type="SMART" id="SM00450">
    <property type="entry name" value="RHOD"/>
    <property type="match status" value="1"/>
</dbReference>
<dbReference type="Proteomes" id="UP000469215">
    <property type="component" value="Unassembled WGS sequence"/>
</dbReference>
<keyword evidence="4" id="KW-0808">Transferase</keyword>
<gene>
    <name evidence="1" type="primary">trhO</name>
    <name evidence="4" type="ORF">GSY69_02125</name>
</gene>
<feature type="region of interest" description="Disordered" evidence="2">
    <location>
        <begin position="297"/>
        <end position="317"/>
    </location>
</feature>
<dbReference type="InterPro" id="IPR040503">
    <property type="entry name" value="TRHO_N"/>
</dbReference>
<name>A0A6N9H412_9MICO</name>
<dbReference type="PANTHER" id="PTHR43268">
    <property type="entry name" value="THIOSULFATE SULFURTRANSFERASE/RHODANESE-LIKE DOMAIN-CONTAINING PROTEIN 2"/>
    <property type="match status" value="1"/>
</dbReference>
<dbReference type="GO" id="GO:0006400">
    <property type="term" value="P:tRNA modification"/>
    <property type="evidence" value="ECO:0007669"/>
    <property type="project" value="UniProtKB-UniRule"/>
</dbReference>
<keyword evidence="1" id="KW-0819">tRNA processing</keyword>
<dbReference type="Pfam" id="PF17773">
    <property type="entry name" value="UPF0176_N"/>
    <property type="match status" value="1"/>
</dbReference>
<dbReference type="EMBL" id="WWEQ01000005">
    <property type="protein sequence ID" value="MYM18807.1"/>
    <property type="molecule type" value="Genomic_DNA"/>
</dbReference>
<dbReference type="Pfam" id="PF00581">
    <property type="entry name" value="Rhodanese"/>
    <property type="match status" value="1"/>
</dbReference>
<dbReference type="Gene3D" id="3.30.70.100">
    <property type="match status" value="1"/>
</dbReference>
<proteinExistence type="inferred from homology"/>
<feature type="compositionally biased region" description="Low complexity" evidence="2">
    <location>
        <begin position="308"/>
        <end position="317"/>
    </location>
</feature>
<dbReference type="InterPro" id="IPR001763">
    <property type="entry name" value="Rhodanese-like_dom"/>
</dbReference>
<dbReference type="Gene3D" id="3.40.250.10">
    <property type="entry name" value="Rhodanese-like domain"/>
    <property type="match status" value="1"/>
</dbReference>
<evidence type="ECO:0000313" key="4">
    <source>
        <dbReference type="EMBL" id="MYM18807.1"/>
    </source>
</evidence>
<evidence type="ECO:0000256" key="1">
    <source>
        <dbReference type="HAMAP-Rule" id="MF_00469"/>
    </source>
</evidence>
<feature type="domain" description="Rhodanese" evidence="3">
    <location>
        <begin position="129"/>
        <end position="224"/>
    </location>
</feature>
<protein>
    <recommendedName>
        <fullName evidence="1">tRNA uridine(34) hydroxylase</fullName>
        <ecNumber evidence="1">1.14.-.-</ecNumber>
    </recommendedName>
    <alternativeName>
        <fullName evidence="1">tRNA hydroxylation protein O</fullName>
    </alternativeName>
</protein>
<accession>A0A6N9H412</accession>
<dbReference type="HAMAP" id="MF_00469">
    <property type="entry name" value="TrhO"/>
    <property type="match status" value="1"/>
</dbReference>
<dbReference type="AlphaFoldDB" id="A0A6N9H412"/>
<dbReference type="SUPFAM" id="SSF52821">
    <property type="entry name" value="Rhodanese/Cell cycle control phosphatase"/>
    <property type="match status" value="1"/>
</dbReference>
<comment type="similarity">
    <text evidence="1">Belongs to the TrhO family.</text>
</comment>
<dbReference type="InterPro" id="IPR036873">
    <property type="entry name" value="Rhodanese-like_dom_sf"/>
</dbReference>
<comment type="function">
    <text evidence="1">Catalyzes oxygen-dependent 5-hydroxyuridine (ho5U) modification at position 34 in tRNAs.</text>
</comment>
<dbReference type="GO" id="GO:0016740">
    <property type="term" value="F:transferase activity"/>
    <property type="evidence" value="ECO:0007669"/>
    <property type="project" value="UniProtKB-KW"/>
</dbReference>
<sequence length="317" mass="33995">MSVPKIVLFYAFAPLPDPEAVRLWQRALASSLGLGGRIIVAAHGINATVGGDVAAVKAYVKQTRQYPAFADADYKLSDGAGDDFPRLSVRVRPELVTFGAPDEVRVDEHGVVGGGRRVAPEDLAGLLAERPDAVMFDGRNTMEARIGRFRGAVVPRAETTRDLLAELDAGAFDHLKDRPVITYCTGGVRCEVLSALMRRRGFAEVYQLDGGIVRYGEAFGSDGLWDGSLYVFDRRMHVEFAPGAHSLGRCGACGEPTADYANCSDPACRRMFLRCPACTAAGRLRECGQCTAAPRAAAPLAPRPPTAEPLTAERSPS</sequence>
<evidence type="ECO:0000313" key="5">
    <source>
        <dbReference type="Proteomes" id="UP000469215"/>
    </source>
</evidence>
<evidence type="ECO:0000259" key="3">
    <source>
        <dbReference type="PROSITE" id="PS50206"/>
    </source>
</evidence>
<organism evidence="4 5">
    <name type="scientific">Brevibacterium rongguiense</name>
    <dbReference type="NCBI Taxonomy" id="2695267"/>
    <lineage>
        <taxon>Bacteria</taxon>
        <taxon>Bacillati</taxon>
        <taxon>Actinomycetota</taxon>
        <taxon>Actinomycetes</taxon>
        <taxon>Micrococcales</taxon>
        <taxon>Brevibacteriaceae</taxon>
        <taxon>Brevibacterium</taxon>
    </lineage>
</organism>
<reference evidence="4 5" key="1">
    <citation type="submission" date="2020-01" db="EMBL/GenBank/DDBJ databases">
        <authorList>
            <person name="Deng T."/>
        </authorList>
    </citation>
    <scope>NUCLEOTIDE SEQUENCE [LARGE SCALE GENOMIC DNA]</scope>
    <source>
        <strain evidence="4 5">5221</strain>
    </source>
</reference>
<keyword evidence="1" id="KW-0560">Oxidoreductase</keyword>
<keyword evidence="5" id="KW-1185">Reference proteome</keyword>
<dbReference type="PANTHER" id="PTHR43268:SF6">
    <property type="entry name" value="THIOSULFATE SULFURTRANSFERASE_RHODANESE-LIKE DOMAIN-CONTAINING PROTEIN 2"/>
    <property type="match status" value="1"/>
</dbReference>
<evidence type="ECO:0000256" key="2">
    <source>
        <dbReference type="SAM" id="MobiDB-lite"/>
    </source>
</evidence>